<reference evidence="2" key="1">
    <citation type="journal article" date="2023" name="Hortic. Res.">
        <title>A chromosome-level phased genome enabling allele-level studies in sweet orange: a case study on citrus Huanglongbing tolerance.</title>
        <authorList>
            <person name="Wu B."/>
            <person name="Yu Q."/>
            <person name="Deng Z."/>
            <person name="Duan Y."/>
            <person name="Luo F."/>
            <person name="Gmitter F. Jr."/>
        </authorList>
    </citation>
    <scope>NUCLEOTIDE SEQUENCE [LARGE SCALE GENOMIC DNA]</scope>
    <source>
        <strain evidence="2">cv. Valencia</strain>
    </source>
</reference>
<protein>
    <submittedName>
        <fullName evidence="1">M20 dimer domain-containing protein</fullName>
    </submittedName>
</protein>
<proteinExistence type="predicted"/>
<comment type="caution">
    <text evidence="1">The sequence shown here is derived from an EMBL/GenBank/DDBJ whole genome shotgun (WGS) entry which is preliminary data.</text>
</comment>
<gene>
    <name evidence="1" type="ORF">KPL71_018647</name>
</gene>
<evidence type="ECO:0000313" key="2">
    <source>
        <dbReference type="Proteomes" id="UP000829398"/>
    </source>
</evidence>
<accession>A0ACB8K244</accession>
<evidence type="ECO:0000313" key="1">
    <source>
        <dbReference type="EMBL" id="KAH9738040.1"/>
    </source>
</evidence>
<sequence>MVTIIVMARLYVLIILSTIFTCHATWAMAKEEIRGAGSEWLSSLTRELLGSAGEPEFFEWMKRIRRRIHENPELAFEEYEAGQLVRNELASLGIEYTWPFAKTGILASVGSGVQPWFGLRADMDALPIQEMVEWEHKSKNNGKMHACGHDVHTTMLLGAARLLKQRKDRLKGIFGLHVAPELPTGTIGSRPGPMLAGSMRFLAVIEGKGGHAAMPHATRDPVLAASFAILALQQIVSRETDPLEARLVSVGFIEAGQAGNVIPASVRFGGTLRSMTTEGLFYLQRRVKEVIEMQAAVHQCSATLDFMEEKLRPYPATVNDEEMYEHAKKVGTSLLGEANVHLLPMAMGAEDFSFYSQKMAAALFMIGTRNETLKPVIRLHSPYLVINEDVLPIGAALHAAVAISYLDDHAVETQ</sequence>
<organism evidence="1 2">
    <name type="scientific">Citrus sinensis</name>
    <name type="common">Sweet orange</name>
    <name type="synonym">Citrus aurantium var. sinensis</name>
    <dbReference type="NCBI Taxonomy" id="2711"/>
    <lineage>
        <taxon>Eukaryota</taxon>
        <taxon>Viridiplantae</taxon>
        <taxon>Streptophyta</taxon>
        <taxon>Embryophyta</taxon>
        <taxon>Tracheophyta</taxon>
        <taxon>Spermatophyta</taxon>
        <taxon>Magnoliopsida</taxon>
        <taxon>eudicotyledons</taxon>
        <taxon>Gunneridae</taxon>
        <taxon>Pentapetalae</taxon>
        <taxon>rosids</taxon>
        <taxon>malvids</taxon>
        <taxon>Sapindales</taxon>
        <taxon>Rutaceae</taxon>
        <taxon>Aurantioideae</taxon>
        <taxon>Citrus</taxon>
    </lineage>
</organism>
<keyword evidence="2" id="KW-1185">Reference proteome</keyword>
<dbReference type="EMBL" id="CM039175">
    <property type="protein sequence ID" value="KAH9738040.1"/>
    <property type="molecule type" value="Genomic_DNA"/>
</dbReference>
<dbReference type="Proteomes" id="UP000829398">
    <property type="component" value="Chromosome 6"/>
</dbReference>
<name>A0ACB8K244_CITSI</name>